<evidence type="ECO:0000313" key="3">
    <source>
        <dbReference type="Proteomes" id="UP000477386"/>
    </source>
</evidence>
<dbReference type="AlphaFoldDB" id="A0A6M0IK93"/>
<reference evidence="2 3" key="1">
    <citation type="submission" date="2020-02" db="EMBL/GenBank/DDBJ databases">
        <title>Draft genome sequence of two Spirosoma agri KCTC 52727 and Spirosoma terrae KCTC 52035.</title>
        <authorList>
            <person name="Rojas J."/>
            <person name="Ambika Manirajan B."/>
            <person name="Ratering S."/>
            <person name="Suarez C."/>
            <person name="Schnell S."/>
        </authorList>
    </citation>
    <scope>NUCLEOTIDE SEQUENCE [LARGE SCALE GENOMIC DNA]</scope>
    <source>
        <strain evidence="2 3">KCTC 52727</strain>
    </source>
</reference>
<sequence>MTDFEHIQALWKQQPNTNQPQSALAVIAKAETSSKRLLATHRGTLFVLSATVLLLAGYFWVYGTTANQTVLVASLLMIGSLLVRIAVEYVSYRRLAHLKLHTDLRTCLAQTRSFHRARQRIQLMLTPVSLSCYVVGFMMLLPYVKAGVSEGFYWYIVLSGSFFLLILCVIIYRQIRDEMRLLAQLEESYTTLLGD</sequence>
<feature type="transmembrane region" description="Helical" evidence="1">
    <location>
        <begin position="121"/>
        <end position="140"/>
    </location>
</feature>
<evidence type="ECO:0000313" key="2">
    <source>
        <dbReference type="EMBL" id="NEU67801.1"/>
    </source>
</evidence>
<comment type="caution">
    <text evidence="2">The sequence shown here is derived from an EMBL/GenBank/DDBJ whole genome shotgun (WGS) entry which is preliminary data.</text>
</comment>
<dbReference type="EMBL" id="JAAGNZ010000001">
    <property type="protein sequence ID" value="NEU67801.1"/>
    <property type="molecule type" value="Genomic_DNA"/>
</dbReference>
<feature type="transmembrane region" description="Helical" evidence="1">
    <location>
        <begin position="152"/>
        <end position="172"/>
    </location>
</feature>
<keyword evidence="1" id="KW-0812">Transmembrane</keyword>
<keyword evidence="3" id="KW-1185">Reference proteome</keyword>
<feature type="transmembrane region" description="Helical" evidence="1">
    <location>
        <begin position="69"/>
        <end position="87"/>
    </location>
</feature>
<feature type="transmembrane region" description="Helical" evidence="1">
    <location>
        <begin position="43"/>
        <end position="63"/>
    </location>
</feature>
<name>A0A6M0IK93_9BACT</name>
<evidence type="ECO:0000256" key="1">
    <source>
        <dbReference type="SAM" id="Phobius"/>
    </source>
</evidence>
<protein>
    <submittedName>
        <fullName evidence="2">Uncharacterized protein</fullName>
    </submittedName>
</protein>
<proteinExistence type="predicted"/>
<accession>A0A6M0IK93</accession>
<keyword evidence="1" id="KW-0472">Membrane</keyword>
<dbReference type="Proteomes" id="UP000477386">
    <property type="component" value="Unassembled WGS sequence"/>
</dbReference>
<dbReference type="RefSeq" id="WP_164038483.1">
    <property type="nucleotide sequence ID" value="NZ_JAAGNZ010000001.1"/>
</dbReference>
<keyword evidence="1" id="KW-1133">Transmembrane helix</keyword>
<organism evidence="2 3">
    <name type="scientific">Spirosoma agri</name>
    <dbReference type="NCBI Taxonomy" id="1987381"/>
    <lineage>
        <taxon>Bacteria</taxon>
        <taxon>Pseudomonadati</taxon>
        <taxon>Bacteroidota</taxon>
        <taxon>Cytophagia</taxon>
        <taxon>Cytophagales</taxon>
        <taxon>Cytophagaceae</taxon>
        <taxon>Spirosoma</taxon>
    </lineage>
</organism>
<gene>
    <name evidence="2" type="ORF">GK091_13000</name>
</gene>